<keyword evidence="3" id="KW-1185">Reference proteome</keyword>
<dbReference type="AlphaFoldDB" id="A0A8C9PIR0"/>
<accession>A0A8C9PIR0</accession>
<dbReference type="Proteomes" id="UP000694422">
    <property type="component" value="Unplaced"/>
</dbReference>
<feature type="coiled-coil region" evidence="1">
    <location>
        <begin position="25"/>
        <end position="59"/>
    </location>
</feature>
<evidence type="ECO:0000313" key="2">
    <source>
        <dbReference type="Ensembl" id="ENSSDAP00000007854.1"/>
    </source>
</evidence>
<dbReference type="SUPFAM" id="SSF57997">
    <property type="entry name" value="Tropomyosin"/>
    <property type="match status" value="1"/>
</dbReference>
<protein>
    <submittedName>
        <fullName evidence="2">Uncharacterized protein</fullName>
    </submittedName>
</protein>
<evidence type="ECO:0000256" key="1">
    <source>
        <dbReference type="SAM" id="Coils"/>
    </source>
</evidence>
<reference evidence="2" key="1">
    <citation type="submission" date="2025-08" db="UniProtKB">
        <authorList>
            <consortium name="Ensembl"/>
        </authorList>
    </citation>
    <scope>IDENTIFICATION</scope>
</reference>
<organism evidence="2 3">
    <name type="scientific">Spermophilus dauricus</name>
    <name type="common">Daurian ground squirrel</name>
    <dbReference type="NCBI Taxonomy" id="99837"/>
    <lineage>
        <taxon>Eukaryota</taxon>
        <taxon>Metazoa</taxon>
        <taxon>Chordata</taxon>
        <taxon>Craniata</taxon>
        <taxon>Vertebrata</taxon>
        <taxon>Euteleostomi</taxon>
        <taxon>Mammalia</taxon>
        <taxon>Eutheria</taxon>
        <taxon>Euarchontoglires</taxon>
        <taxon>Glires</taxon>
        <taxon>Rodentia</taxon>
        <taxon>Sciuromorpha</taxon>
        <taxon>Sciuridae</taxon>
        <taxon>Xerinae</taxon>
        <taxon>Marmotini</taxon>
        <taxon>Spermophilus</taxon>
    </lineage>
</organism>
<dbReference type="Gene3D" id="1.20.5.340">
    <property type="match status" value="1"/>
</dbReference>
<proteinExistence type="predicted"/>
<keyword evidence="1" id="KW-0175">Coiled coil</keyword>
<sequence>MGIEKKQSLISITKTYQTRRNILDLAEQVKVNKAVEDRINQLENELLCLQKKFKDTENGMDKYSKSGCLCFLSVMS</sequence>
<name>A0A8C9PIR0_SPEDA</name>
<dbReference type="Ensembl" id="ENSSDAT00000008944.1">
    <property type="protein sequence ID" value="ENSSDAP00000007854.1"/>
    <property type="gene ID" value="ENSSDAG00000007183.1"/>
</dbReference>
<evidence type="ECO:0000313" key="3">
    <source>
        <dbReference type="Proteomes" id="UP000694422"/>
    </source>
</evidence>
<reference evidence="2" key="2">
    <citation type="submission" date="2025-09" db="UniProtKB">
        <authorList>
            <consortium name="Ensembl"/>
        </authorList>
    </citation>
    <scope>IDENTIFICATION</scope>
</reference>